<dbReference type="SUPFAM" id="SSF56112">
    <property type="entry name" value="Protein kinase-like (PK-like)"/>
    <property type="match status" value="1"/>
</dbReference>
<name>C7NS26_HALUD</name>
<evidence type="ECO:0000256" key="5">
    <source>
        <dbReference type="SAM" id="MobiDB-lite"/>
    </source>
</evidence>
<dbReference type="RefSeq" id="WP_012795510.1">
    <property type="nucleotide sequence ID" value="NC_013158.1"/>
</dbReference>
<reference evidence="7 8" key="1">
    <citation type="journal article" date="2009" name="Stand. Genomic Sci.">
        <title>Complete genome sequence of Halorhabdus utahensis type strain (AX-2).</title>
        <authorList>
            <person name="Anderson I."/>
            <person name="Tindall B.J."/>
            <person name="Pomrenke H."/>
            <person name="Goker M."/>
            <person name="Lapidus A."/>
            <person name="Nolan M."/>
            <person name="Copeland A."/>
            <person name="Glavina Del Rio T."/>
            <person name="Chen F."/>
            <person name="Tice H."/>
            <person name="Cheng J.F."/>
            <person name="Lucas S."/>
            <person name="Chertkov O."/>
            <person name="Bruce D."/>
            <person name="Brettin T."/>
            <person name="Detter J.C."/>
            <person name="Han C."/>
            <person name="Goodwin L."/>
            <person name="Land M."/>
            <person name="Hauser L."/>
            <person name="Chang Y.J."/>
            <person name="Jeffries C.D."/>
            <person name="Pitluck S."/>
            <person name="Pati A."/>
            <person name="Mavromatis K."/>
            <person name="Ivanova N."/>
            <person name="Ovchinnikova G."/>
            <person name="Chen A."/>
            <person name="Palaniappan K."/>
            <person name="Chain P."/>
            <person name="Rohde M."/>
            <person name="Bristow J."/>
            <person name="Eisen J.A."/>
            <person name="Markowitz V."/>
            <person name="Hugenholtz P."/>
            <person name="Kyrpides N.C."/>
            <person name="Klenk H.P."/>
        </authorList>
    </citation>
    <scope>NUCLEOTIDE SEQUENCE [LARGE SCALE GENOMIC DNA]</scope>
    <source>
        <strain evidence="8">DSM 12940 / JCM 11049 / AX-2</strain>
    </source>
</reference>
<dbReference type="SMART" id="SM00220">
    <property type="entry name" value="S_TKc"/>
    <property type="match status" value="1"/>
</dbReference>
<feature type="domain" description="Protein kinase" evidence="6">
    <location>
        <begin position="212"/>
        <end position="478"/>
    </location>
</feature>
<keyword evidence="2" id="KW-0547">Nucleotide-binding</keyword>
<evidence type="ECO:0000313" key="7">
    <source>
        <dbReference type="EMBL" id="ACV10633.1"/>
    </source>
</evidence>
<keyword evidence="8" id="KW-1185">Reference proteome</keyword>
<dbReference type="PROSITE" id="PS50011">
    <property type="entry name" value="PROTEIN_KINASE_DOM"/>
    <property type="match status" value="1"/>
</dbReference>
<keyword evidence="3 7" id="KW-0418">Kinase</keyword>
<dbReference type="EMBL" id="CP001687">
    <property type="protein sequence ID" value="ACV10633.1"/>
    <property type="molecule type" value="Genomic_DNA"/>
</dbReference>
<protein>
    <submittedName>
        <fullName evidence="7">Serine/threonine protein kinase</fullName>
    </submittedName>
</protein>
<evidence type="ECO:0000256" key="2">
    <source>
        <dbReference type="ARBA" id="ARBA00022741"/>
    </source>
</evidence>
<keyword evidence="1" id="KW-0808">Transferase</keyword>
<dbReference type="Proteomes" id="UP000002071">
    <property type="component" value="Chromosome"/>
</dbReference>
<dbReference type="HOGENOM" id="CLU_044035_0_0_2"/>
<feature type="compositionally biased region" description="Basic and acidic residues" evidence="5">
    <location>
        <begin position="150"/>
        <end position="159"/>
    </location>
</feature>
<gene>
    <name evidence="7" type="ordered locus">Huta_0446</name>
</gene>
<evidence type="ECO:0000256" key="4">
    <source>
        <dbReference type="ARBA" id="ARBA00022840"/>
    </source>
</evidence>
<dbReference type="STRING" id="519442.Huta_0446"/>
<accession>C7NS26</accession>
<keyword evidence="4" id="KW-0067">ATP-binding</keyword>
<dbReference type="OrthoDB" id="41005at2157"/>
<dbReference type="Gene3D" id="1.10.510.10">
    <property type="entry name" value="Transferase(Phosphotransferase) domain 1"/>
    <property type="match status" value="1"/>
</dbReference>
<dbReference type="KEGG" id="hut:Huta_0446"/>
<feature type="compositionally biased region" description="Basic and acidic residues" evidence="5">
    <location>
        <begin position="103"/>
        <end position="114"/>
    </location>
</feature>
<evidence type="ECO:0000256" key="3">
    <source>
        <dbReference type="ARBA" id="ARBA00022777"/>
    </source>
</evidence>
<dbReference type="InterPro" id="IPR000719">
    <property type="entry name" value="Prot_kinase_dom"/>
</dbReference>
<keyword evidence="7" id="KW-0723">Serine/threonine-protein kinase</keyword>
<dbReference type="GO" id="GO:0004674">
    <property type="term" value="F:protein serine/threonine kinase activity"/>
    <property type="evidence" value="ECO:0007669"/>
    <property type="project" value="UniProtKB-KW"/>
</dbReference>
<dbReference type="GeneID" id="8382713"/>
<dbReference type="AlphaFoldDB" id="C7NS26"/>
<dbReference type="PANTHER" id="PTHR43289">
    <property type="entry name" value="MITOGEN-ACTIVATED PROTEIN KINASE KINASE KINASE 20-RELATED"/>
    <property type="match status" value="1"/>
</dbReference>
<evidence type="ECO:0000259" key="6">
    <source>
        <dbReference type="PROSITE" id="PS50011"/>
    </source>
</evidence>
<dbReference type="PANTHER" id="PTHR43289:SF6">
    <property type="entry name" value="SERINE_THREONINE-PROTEIN KINASE NEKL-3"/>
    <property type="match status" value="1"/>
</dbReference>
<feature type="region of interest" description="Disordered" evidence="5">
    <location>
        <begin position="98"/>
        <end position="188"/>
    </location>
</feature>
<sequence length="489" mass="53784">MANANDTRDPFETVQSVIDEPAAGADQLPYLIGLLDEDDPAVRLASAFALCLIALAEPDTVTYIAGRLSDRLDGDIAEVEFAFAYLATRFPRRFDDGLMEAPTGHRDRPAERTEAGGNAPADDVGRVRPPNSGFDPRNVDSNRSVIDPADPQRHDDPAREQLGGGSNLTGHDESDSAGATGGERMTTTERQRWNQLFERLSEIVEYSRFEELMMLSGQHRGRYADVARVLTVDEGVERALALRLFHRPPSDELGSFEEELCAALDRWQGIDAHPNIATVHDWNATPQPWAATDLYETTLADRVTPVDPSVAISIGIDIADALAHAHRHGVIHGGLDPRTIGLPGITDEQATGSGAALINVGLLEVYRFHVTPASCLDPRYAAPEYYDRQFGRIDHTTDVYHLGAVLYRLLTGRPPFLGEFETIREDVMSAAPPIPSLVVDVPDDIDSVITKAMAKRTLRRYETINDLRQDLVRVHDELTGREGDGSERP</sequence>
<organism evidence="7 8">
    <name type="scientific">Halorhabdus utahensis (strain DSM 12940 / JCM 11049 / AX-2)</name>
    <dbReference type="NCBI Taxonomy" id="519442"/>
    <lineage>
        <taxon>Archaea</taxon>
        <taxon>Methanobacteriati</taxon>
        <taxon>Methanobacteriota</taxon>
        <taxon>Stenosarchaea group</taxon>
        <taxon>Halobacteria</taxon>
        <taxon>Halobacteriales</taxon>
        <taxon>Haloarculaceae</taxon>
        <taxon>Halorhabdus</taxon>
    </lineage>
</organism>
<dbReference type="eggNOG" id="arCOG03682">
    <property type="taxonomic scope" value="Archaea"/>
</dbReference>
<evidence type="ECO:0000256" key="1">
    <source>
        <dbReference type="ARBA" id="ARBA00022679"/>
    </source>
</evidence>
<dbReference type="GO" id="GO:0005524">
    <property type="term" value="F:ATP binding"/>
    <property type="evidence" value="ECO:0007669"/>
    <property type="project" value="UniProtKB-KW"/>
</dbReference>
<dbReference type="Pfam" id="PF00069">
    <property type="entry name" value="Pkinase"/>
    <property type="match status" value="1"/>
</dbReference>
<dbReference type="InterPro" id="IPR011009">
    <property type="entry name" value="Kinase-like_dom_sf"/>
</dbReference>
<proteinExistence type="predicted"/>
<evidence type="ECO:0000313" key="8">
    <source>
        <dbReference type="Proteomes" id="UP000002071"/>
    </source>
</evidence>